<organism evidence="6 7">
    <name type="scientific">Mycolicibacterium obuense</name>
    <dbReference type="NCBI Taxonomy" id="1807"/>
    <lineage>
        <taxon>Bacteria</taxon>
        <taxon>Bacillati</taxon>
        <taxon>Actinomycetota</taxon>
        <taxon>Actinomycetes</taxon>
        <taxon>Mycobacteriales</taxon>
        <taxon>Mycobacteriaceae</taxon>
        <taxon>Mycolicibacterium</taxon>
    </lineage>
</organism>
<reference evidence="6 7" key="1">
    <citation type="journal article" date="2015" name="Genome Biol. Evol.">
        <title>Characterization of Three Mycobacterium spp. with Potential Use in Bioremediation by Genome Sequencing and Comparative Genomics.</title>
        <authorList>
            <person name="Das S."/>
            <person name="Pettersson B.M."/>
            <person name="Behra P.R."/>
            <person name="Ramesh M."/>
            <person name="Dasgupta S."/>
            <person name="Bhattacharya A."/>
            <person name="Kirsebom L.A."/>
        </authorList>
    </citation>
    <scope>NUCLEOTIDE SEQUENCE [LARGE SCALE GENOMIC DNA]</scope>
    <source>
        <strain evidence="6 7">DSM 44075</strain>
    </source>
</reference>
<dbReference type="Proteomes" id="UP000036313">
    <property type="component" value="Unassembled WGS sequence"/>
</dbReference>
<dbReference type="EC" id="6.3.2.2" evidence="5"/>
<comment type="function">
    <text evidence="5">ATP-dependent carboxylate-amine ligase which exhibits weak glutamate--cysteine ligase activity.</text>
</comment>
<sequence>MPELGWRAVSSLGADRRPDSRIDFAGSARPTLGVEWEFALVDAQTRDLSNEAASVIAEVGENPHVHKELLRNTIEVVTGICDTVPEAIDDLRATLRPVRDIVRARGMELFCAGTHPFAKWSAQQLTDGRRYAELIKRTQWWGRQMLIWGVHVHVGISSAHKVMPIITSLLDYYPHLLALSASSPFWDGEDTGYASNRAMMFQQLPTAGLPFHFQEWREFEGFVADQKKTGIIDHMNEIRWDIRPSPHLGTVEVRIFDGVSNLKELSALVALTHCLIVDLDRRLDAGETLPVMPPWHVQENKWRAARYGLDAIIILDADSNERLVTEDLDEQLERLTPVARSLGCVDELASVADIYRDGASYQRQRRIAEEADGDLRAVVDGLIAELVI</sequence>
<dbReference type="EMBL" id="JYNU01000014">
    <property type="protein sequence ID" value="KMO76190.1"/>
    <property type="molecule type" value="Genomic_DNA"/>
</dbReference>
<comment type="similarity">
    <text evidence="5">Belongs to the glutamate--cysteine ligase type 2 family. YbdK subfamily.</text>
</comment>
<evidence type="ECO:0000256" key="5">
    <source>
        <dbReference type="HAMAP-Rule" id="MF_01609"/>
    </source>
</evidence>
<dbReference type="Pfam" id="PF04107">
    <property type="entry name" value="GCS2"/>
    <property type="match status" value="1"/>
</dbReference>
<keyword evidence="3 5" id="KW-0067">ATP-binding</keyword>
<dbReference type="InterPro" id="IPR050141">
    <property type="entry name" value="GCL_type2/YbdK_subfam"/>
</dbReference>
<evidence type="ECO:0000313" key="7">
    <source>
        <dbReference type="Proteomes" id="UP000036313"/>
    </source>
</evidence>
<dbReference type="GO" id="GO:0005524">
    <property type="term" value="F:ATP binding"/>
    <property type="evidence" value="ECO:0007669"/>
    <property type="project" value="UniProtKB-KW"/>
</dbReference>
<protein>
    <recommendedName>
        <fullName evidence="5">Putative glutamate--cysteine ligase 2</fullName>
        <ecNumber evidence="5">6.3.2.2</ecNumber>
    </recommendedName>
    <alternativeName>
        <fullName evidence="5">Gamma-glutamylcysteine synthetase 2</fullName>
        <shortName evidence="5">GCS 2</shortName>
        <shortName evidence="5">Gamma-GCS 2</shortName>
    </alternativeName>
</protein>
<evidence type="ECO:0000256" key="2">
    <source>
        <dbReference type="ARBA" id="ARBA00022741"/>
    </source>
</evidence>
<dbReference type="PANTHER" id="PTHR36510:SF1">
    <property type="entry name" value="GLUTAMATE--CYSTEINE LIGASE 2-RELATED"/>
    <property type="match status" value="1"/>
</dbReference>
<evidence type="ECO:0000256" key="3">
    <source>
        <dbReference type="ARBA" id="ARBA00022840"/>
    </source>
</evidence>
<keyword evidence="1 5" id="KW-0436">Ligase</keyword>
<dbReference type="SUPFAM" id="SSF55931">
    <property type="entry name" value="Glutamine synthetase/guanido kinase"/>
    <property type="match status" value="1"/>
</dbReference>
<name>A0A0J6VYN6_9MYCO</name>
<dbReference type="InterPro" id="IPR006336">
    <property type="entry name" value="GCS2"/>
</dbReference>
<dbReference type="PATRIC" id="fig|1807.14.peg.2745"/>
<evidence type="ECO:0000313" key="6">
    <source>
        <dbReference type="EMBL" id="KMO76190.1"/>
    </source>
</evidence>
<dbReference type="NCBIfam" id="TIGR02050">
    <property type="entry name" value="gshA_cyan_rel"/>
    <property type="match status" value="1"/>
</dbReference>
<dbReference type="GO" id="GO:0004357">
    <property type="term" value="F:glutamate-cysteine ligase activity"/>
    <property type="evidence" value="ECO:0007669"/>
    <property type="project" value="UniProtKB-EC"/>
</dbReference>
<proteinExistence type="inferred from homology"/>
<comment type="caution">
    <text evidence="6">The sequence shown here is derived from an EMBL/GenBank/DDBJ whole genome shotgun (WGS) entry which is preliminary data.</text>
</comment>
<evidence type="ECO:0000256" key="4">
    <source>
        <dbReference type="ARBA" id="ARBA00048819"/>
    </source>
</evidence>
<dbReference type="PANTHER" id="PTHR36510">
    <property type="entry name" value="GLUTAMATE--CYSTEINE LIGASE 2-RELATED"/>
    <property type="match status" value="1"/>
</dbReference>
<accession>A0A0J6VYN6</accession>
<dbReference type="Gene3D" id="3.30.590.20">
    <property type="match status" value="1"/>
</dbReference>
<gene>
    <name evidence="6" type="primary">ybdK_2</name>
    <name evidence="6" type="ORF">MOBUDSM44075_02720</name>
</gene>
<comment type="catalytic activity">
    <reaction evidence="4 5">
        <text>L-cysteine + L-glutamate + ATP = gamma-L-glutamyl-L-cysteine + ADP + phosphate + H(+)</text>
        <dbReference type="Rhea" id="RHEA:13285"/>
        <dbReference type="ChEBI" id="CHEBI:15378"/>
        <dbReference type="ChEBI" id="CHEBI:29985"/>
        <dbReference type="ChEBI" id="CHEBI:30616"/>
        <dbReference type="ChEBI" id="CHEBI:35235"/>
        <dbReference type="ChEBI" id="CHEBI:43474"/>
        <dbReference type="ChEBI" id="CHEBI:58173"/>
        <dbReference type="ChEBI" id="CHEBI:456216"/>
        <dbReference type="EC" id="6.3.2.2"/>
    </reaction>
</comment>
<dbReference type="GO" id="GO:0042398">
    <property type="term" value="P:modified amino acid biosynthetic process"/>
    <property type="evidence" value="ECO:0007669"/>
    <property type="project" value="InterPro"/>
</dbReference>
<evidence type="ECO:0000256" key="1">
    <source>
        <dbReference type="ARBA" id="ARBA00022598"/>
    </source>
</evidence>
<dbReference type="InterPro" id="IPR014746">
    <property type="entry name" value="Gln_synth/guanido_kin_cat_dom"/>
</dbReference>
<dbReference type="AlphaFoldDB" id="A0A0J6VYN6"/>
<dbReference type="NCBIfam" id="NF010043">
    <property type="entry name" value="PRK13517.1-3"/>
    <property type="match status" value="1"/>
</dbReference>
<dbReference type="NCBIfam" id="NF010042">
    <property type="entry name" value="PRK13517.1-2"/>
    <property type="match status" value="1"/>
</dbReference>
<dbReference type="NCBIfam" id="NF010044">
    <property type="entry name" value="PRK13517.1-4"/>
    <property type="match status" value="1"/>
</dbReference>
<keyword evidence="2 5" id="KW-0547">Nucleotide-binding</keyword>
<dbReference type="InterPro" id="IPR011793">
    <property type="entry name" value="YbdK"/>
</dbReference>
<dbReference type="HAMAP" id="MF_01609">
    <property type="entry name" value="Glu_cys_ligase_2"/>
    <property type="match status" value="1"/>
</dbReference>